<dbReference type="InParanoid" id="A0A5E4EFL1"/>
<organism evidence="1 2">
    <name type="scientific">Prunus dulcis</name>
    <name type="common">Almond</name>
    <name type="synonym">Amygdalus dulcis</name>
    <dbReference type="NCBI Taxonomy" id="3755"/>
    <lineage>
        <taxon>Eukaryota</taxon>
        <taxon>Viridiplantae</taxon>
        <taxon>Streptophyta</taxon>
        <taxon>Embryophyta</taxon>
        <taxon>Tracheophyta</taxon>
        <taxon>Spermatophyta</taxon>
        <taxon>Magnoliopsida</taxon>
        <taxon>eudicotyledons</taxon>
        <taxon>Gunneridae</taxon>
        <taxon>Pentapetalae</taxon>
        <taxon>rosids</taxon>
        <taxon>fabids</taxon>
        <taxon>Rosales</taxon>
        <taxon>Rosaceae</taxon>
        <taxon>Amygdaloideae</taxon>
        <taxon>Amygdaleae</taxon>
        <taxon>Prunus</taxon>
    </lineage>
</organism>
<reference evidence="2" key="1">
    <citation type="journal article" date="2020" name="Plant J.">
        <title>Transposons played a major role in the diversification between the closely related almond and peach genomes: results from the almond genome sequence.</title>
        <authorList>
            <person name="Alioto T."/>
            <person name="Alexiou K.G."/>
            <person name="Bardil A."/>
            <person name="Barteri F."/>
            <person name="Castanera R."/>
            <person name="Cruz F."/>
            <person name="Dhingra A."/>
            <person name="Duval H."/>
            <person name="Fernandez I Marti A."/>
            <person name="Frias L."/>
            <person name="Galan B."/>
            <person name="Garcia J.L."/>
            <person name="Howad W."/>
            <person name="Gomez-Garrido J."/>
            <person name="Gut M."/>
            <person name="Julca I."/>
            <person name="Morata J."/>
            <person name="Puigdomenech P."/>
            <person name="Ribeca P."/>
            <person name="Rubio Cabetas M.J."/>
            <person name="Vlasova A."/>
            <person name="Wirthensohn M."/>
            <person name="Garcia-Mas J."/>
            <person name="Gabaldon T."/>
            <person name="Casacuberta J.M."/>
            <person name="Arus P."/>
        </authorList>
    </citation>
    <scope>NUCLEOTIDE SEQUENCE [LARGE SCALE GENOMIC DNA]</scope>
    <source>
        <strain evidence="2">cv. Texas</strain>
    </source>
</reference>
<dbReference type="Proteomes" id="UP000327085">
    <property type="component" value="Chromosome 1"/>
</dbReference>
<dbReference type="AlphaFoldDB" id="A0A5E4EFL1"/>
<dbReference type="EMBL" id="CABIKO010000008">
    <property type="protein sequence ID" value="VVA13730.1"/>
    <property type="molecule type" value="Genomic_DNA"/>
</dbReference>
<accession>A0A5E4EFL1</accession>
<evidence type="ECO:0000313" key="1">
    <source>
        <dbReference type="EMBL" id="VVA13730.1"/>
    </source>
</evidence>
<protein>
    <submittedName>
        <fullName evidence="1">Uncharacterized protein</fullName>
    </submittedName>
</protein>
<gene>
    <name evidence="1" type="ORF">ALMOND_2B015428</name>
</gene>
<sequence>MVELEAVSDAAVETLQRTFNDAIDNMIPKMPNLADMSDKLNDLRLRQTRRVETRRASSRVTGLVRSLHDVVSNGNFGAMIWKTDDILSISMTRLDALRVLALRAWRNRRSFNLLDMSARLGILGIMLSITSLN</sequence>
<evidence type="ECO:0000313" key="2">
    <source>
        <dbReference type="Proteomes" id="UP000327085"/>
    </source>
</evidence>
<dbReference type="Gramene" id="VVA13730">
    <property type="protein sequence ID" value="VVA13730"/>
    <property type="gene ID" value="Prudul26B015428"/>
</dbReference>
<name>A0A5E4EFL1_PRUDU</name>
<proteinExistence type="predicted"/>